<dbReference type="Proteomes" id="UP000249829">
    <property type="component" value="Unassembled WGS sequence"/>
</dbReference>
<dbReference type="AlphaFoldDB" id="A0A2V5H1S4"/>
<gene>
    <name evidence="3" type="ORF">BO99DRAFT_387771</name>
</gene>
<feature type="domain" description="LysM" evidence="2">
    <location>
        <begin position="48"/>
        <end position="84"/>
    </location>
</feature>
<keyword evidence="4" id="KW-1185">Reference proteome</keyword>
<evidence type="ECO:0000313" key="3">
    <source>
        <dbReference type="EMBL" id="PYI17889.1"/>
    </source>
</evidence>
<name>A0A2V5H1S4_ASPV1</name>
<sequence>MRPPSATPVTLLTTLLSLGATTSATPSDTCANSTDPYTLYPVTTNITIPEIAARTNRSLCDIARHNLMADPLIPPNIGQTIVIPPLSCASSPPDNESCLIPNTTRTALCINGGPRLYYTVHGDTYDIIARRLNISTAALMGNTSTSTAETSSADALLEVGQFIKVPLCEPSQCSIKPFTLEYGVYKDLADEYGTTVGQIMMLSPTYNYSTSLMTGNTRPTLDLPFNCSVTGDDVVVVD</sequence>
<dbReference type="EMBL" id="KZ825150">
    <property type="protein sequence ID" value="PYI17889.1"/>
    <property type="molecule type" value="Genomic_DNA"/>
</dbReference>
<dbReference type="InterPro" id="IPR036779">
    <property type="entry name" value="LysM_dom_sf"/>
</dbReference>
<evidence type="ECO:0000256" key="1">
    <source>
        <dbReference type="SAM" id="SignalP"/>
    </source>
</evidence>
<protein>
    <recommendedName>
        <fullName evidence="2">LysM domain-containing protein</fullName>
    </recommendedName>
</protein>
<proteinExistence type="predicted"/>
<keyword evidence="1" id="KW-0732">Signal</keyword>
<feature type="chain" id="PRO_5015855349" description="LysM domain-containing protein" evidence="1">
    <location>
        <begin position="25"/>
        <end position="238"/>
    </location>
</feature>
<evidence type="ECO:0000259" key="2">
    <source>
        <dbReference type="Pfam" id="PF01476"/>
    </source>
</evidence>
<feature type="signal peptide" evidence="1">
    <location>
        <begin position="1"/>
        <end position="24"/>
    </location>
</feature>
<organism evidence="3 4">
    <name type="scientific">Aspergillus violaceofuscus (strain CBS 115571)</name>
    <dbReference type="NCBI Taxonomy" id="1450538"/>
    <lineage>
        <taxon>Eukaryota</taxon>
        <taxon>Fungi</taxon>
        <taxon>Dikarya</taxon>
        <taxon>Ascomycota</taxon>
        <taxon>Pezizomycotina</taxon>
        <taxon>Eurotiomycetes</taxon>
        <taxon>Eurotiomycetidae</taxon>
        <taxon>Eurotiales</taxon>
        <taxon>Aspergillaceae</taxon>
        <taxon>Aspergillus</taxon>
    </lineage>
</organism>
<dbReference type="InterPro" id="IPR018392">
    <property type="entry name" value="LysM"/>
</dbReference>
<evidence type="ECO:0000313" key="4">
    <source>
        <dbReference type="Proteomes" id="UP000249829"/>
    </source>
</evidence>
<accession>A0A2V5H1S4</accession>
<dbReference type="Gene3D" id="3.10.350.10">
    <property type="entry name" value="LysM domain"/>
    <property type="match status" value="1"/>
</dbReference>
<dbReference type="STRING" id="1450538.A0A2V5H1S4"/>
<dbReference type="Pfam" id="PF01476">
    <property type="entry name" value="LysM"/>
    <property type="match status" value="1"/>
</dbReference>
<reference evidence="3 4" key="1">
    <citation type="submission" date="2018-02" db="EMBL/GenBank/DDBJ databases">
        <title>The genomes of Aspergillus section Nigri reveals drivers in fungal speciation.</title>
        <authorList>
            <consortium name="DOE Joint Genome Institute"/>
            <person name="Vesth T.C."/>
            <person name="Nybo J."/>
            <person name="Theobald S."/>
            <person name="Brandl J."/>
            <person name="Frisvad J.C."/>
            <person name="Nielsen K.F."/>
            <person name="Lyhne E.K."/>
            <person name="Kogle M.E."/>
            <person name="Kuo A."/>
            <person name="Riley R."/>
            <person name="Clum A."/>
            <person name="Nolan M."/>
            <person name="Lipzen A."/>
            <person name="Salamov A."/>
            <person name="Henrissat B."/>
            <person name="Wiebenga A."/>
            <person name="De vries R.P."/>
            <person name="Grigoriev I.V."/>
            <person name="Mortensen U.H."/>
            <person name="Andersen M.R."/>
            <person name="Baker S.E."/>
        </authorList>
    </citation>
    <scope>NUCLEOTIDE SEQUENCE [LARGE SCALE GENOMIC DNA]</scope>
    <source>
        <strain evidence="3 4">CBS 115571</strain>
    </source>
</reference>
<dbReference type="OMA" id="ECVIRPF"/>